<accession>A0A9K3H7R5</accession>
<gene>
    <name evidence="2" type="ORF">HanXRQr2_Chr14g0656671</name>
</gene>
<dbReference type="AlphaFoldDB" id="A0A9K3H7R5"/>
<keyword evidence="3" id="KW-1185">Reference proteome</keyword>
<organism evidence="2 3">
    <name type="scientific">Helianthus annuus</name>
    <name type="common">Common sunflower</name>
    <dbReference type="NCBI Taxonomy" id="4232"/>
    <lineage>
        <taxon>Eukaryota</taxon>
        <taxon>Viridiplantae</taxon>
        <taxon>Streptophyta</taxon>
        <taxon>Embryophyta</taxon>
        <taxon>Tracheophyta</taxon>
        <taxon>Spermatophyta</taxon>
        <taxon>Magnoliopsida</taxon>
        <taxon>eudicotyledons</taxon>
        <taxon>Gunneridae</taxon>
        <taxon>Pentapetalae</taxon>
        <taxon>asterids</taxon>
        <taxon>campanulids</taxon>
        <taxon>Asterales</taxon>
        <taxon>Asteraceae</taxon>
        <taxon>Asteroideae</taxon>
        <taxon>Heliantheae alliance</taxon>
        <taxon>Heliantheae</taxon>
        <taxon>Helianthus</taxon>
    </lineage>
</organism>
<reference evidence="2" key="2">
    <citation type="submission" date="2020-06" db="EMBL/GenBank/DDBJ databases">
        <title>Helianthus annuus Genome sequencing and assembly Release 2.</title>
        <authorList>
            <person name="Gouzy J."/>
            <person name="Langlade N."/>
            <person name="Munos S."/>
        </authorList>
    </citation>
    <scope>NUCLEOTIDE SEQUENCE</scope>
    <source>
        <tissue evidence="2">Leaves</tissue>
    </source>
</reference>
<protein>
    <submittedName>
        <fullName evidence="2">Uncharacterized protein</fullName>
    </submittedName>
</protein>
<dbReference type="Gramene" id="mRNA:HanXRQr2_Chr14g0656671">
    <property type="protein sequence ID" value="CDS:HanXRQr2_Chr14g0656671.1"/>
    <property type="gene ID" value="HanXRQr2_Chr14g0656671"/>
</dbReference>
<feature type="region of interest" description="Disordered" evidence="1">
    <location>
        <begin position="1"/>
        <end position="39"/>
    </location>
</feature>
<evidence type="ECO:0000256" key="1">
    <source>
        <dbReference type="SAM" id="MobiDB-lite"/>
    </source>
</evidence>
<dbReference type="EMBL" id="MNCJ02000329">
    <property type="protein sequence ID" value="KAF5770185.1"/>
    <property type="molecule type" value="Genomic_DNA"/>
</dbReference>
<name>A0A9K3H7R5_HELAN</name>
<evidence type="ECO:0000313" key="3">
    <source>
        <dbReference type="Proteomes" id="UP000215914"/>
    </source>
</evidence>
<feature type="compositionally biased region" description="Basic and acidic residues" evidence="1">
    <location>
        <begin position="1"/>
        <end position="13"/>
    </location>
</feature>
<evidence type="ECO:0000313" key="2">
    <source>
        <dbReference type="EMBL" id="KAF5770185.1"/>
    </source>
</evidence>
<comment type="caution">
    <text evidence="2">The sequence shown here is derived from an EMBL/GenBank/DDBJ whole genome shotgun (WGS) entry which is preliminary data.</text>
</comment>
<feature type="compositionally biased region" description="Low complexity" evidence="1">
    <location>
        <begin position="27"/>
        <end position="39"/>
    </location>
</feature>
<reference evidence="2" key="1">
    <citation type="journal article" date="2017" name="Nature">
        <title>The sunflower genome provides insights into oil metabolism, flowering and Asterid evolution.</title>
        <authorList>
            <person name="Badouin H."/>
            <person name="Gouzy J."/>
            <person name="Grassa C.J."/>
            <person name="Murat F."/>
            <person name="Staton S.E."/>
            <person name="Cottret L."/>
            <person name="Lelandais-Briere C."/>
            <person name="Owens G.L."/>
            <person name="Carrere S."/>
            <person name="Mayjonade B."/>
            <person name="Legrand L."/>
            <person name="Gill N."/>
            <person name="Kane N.C."/>
            <person name="Bowers J.E."/>
            <person name="Hubner S."/>
            <person name="Bellec A."/>
            <person name="Berard A."/>
            <person name="Berges H."/>
            <person name="Blanchet N."/>
            <person name="Boniface M.C."/>
            <person name="Brunel D."/>
            <person name="Catrice O."/>
            <person name="Chaidir N."/>
            <person name="Claudel C."/>
            <person name="Donnadieu C."/>
            <person name="Faraut T."/>
            <person name="Fievet G."/>
            <person name="Helmstetter N."/>
            <person name="King M."/>
            <person name="Knapp S.J."/>
            <person name="Lai Z."/>
            <person name="Le Paslier M.C."/>
            <person name="Lippi Y."/>
            <person name="Lorenzon L."/>
            <person name="Mandel J.R."/>
            <person name="Marage G."/>
            <person name="Marchand G."/>
            <person name="Marquand E."/>
            <person name="Bret-Mestries E."/>
            <person name="Morien E."/>
            <person name="Nambeesan S."/>
            <person name="Nguyen T."/>
            <person name="Pegot-Espagnet P."/>
            <person name="Pouilly N."/>
            <person name="Raftis F."/>
            <person name="Sallet E."/>
            <person name="Schiex T."/>
            <person name="Thomas J."/>
            <person name="Vandecasteele C."/>
            <person name="Vares D."/>
            <person name="Vear F."/>
            <person name="Vautrin S."/>
            <person name="Crespi M."/>
            <person name="Mangin B."/>
            <person name="Burke J.M."/>
            <person name="Salse J."/>
            <person name="Munos S."/>
            <person name="Vincourt P."/>
            <person name="Rieseberg L.H."/>
            <person name="Langlade N.B."/>
        </authorList>
    </citation>
    <scope>NUCLEOTIDE SEQUENCE</scope>
    <source>
        <tissue evidence="2">Leaves</tissue>
    </source>
</reference>
<dbReference type="Proteomes" id="UP000215914">
    <property type="component" value="Unassembled WGS sequence"/>
</dbReference>
<proteinExistence type="predicted"/>
<sequence>MQEGRDPTVERSRVSGVRIPTGLGIRAANPPSFSASNSNTKISILCPHKHNGITSN</sequence>